<protein>
    <submittedName>
        <fullName evidence="1">Uncharacterized protein</fullName>
    </submittedName>
</protein>
<name>A0AAV4WIB6_9ARAC</name>
<evidence type="ECO:0000313" key="2">
    <source>
        <dbReference type="Proteomes" id="UP001054837"/>
    </source>
</evidence>
<dbReference type="EMBL" id="BPLQ01014670">
    <property type="protein sequence ID" value="GIY81969.1"/>
    <property type="molecule type" value="Genomic_DNA"/>
</dbReference>
<proteinExistence type="predicted"/>
<evidence type="ECO:0000313" key="1">
    <source>
        <dbReference type="EMBL" id="GIY81969.1"/>
    </source>
</evidence>
<accession>A0AAV4WIB6</accession>
<gene>
    <name evidence="1" type="ORF">CDAR_43801</name>
</gene>
<reference evidence="1 2" key="1">
    <citation type="submission" date="2021-06" db="EMBL/GenBank/DDBJ databases">
        <title>Caerostris darwini draft genome.</title>
        <authorList>
            <person name="Kono N."/>
            <person name="Arakawa K."/>
        </authorList>
    </citation>
    <scope>NUCLEOTIDE SEQUENCE [LARGE SCALE GENOMIC DNA]</scope>
</reference>
<dbReference type="Proteomes" id="UP001054837">
    <property type="component" value="Unassembled WGS sequence"/>
</dbReference>
<dbReference type="AlphaFoldDB" id="A0AAV4WIB6"/>
<comment type="caution">
    <text evidence="1">The sequence shown here is derived from an EMBL/GenBank/DDBJ whole genome shotgun (WGS) entry which is preliminary data.</text>
</comment>
<organism evidence="1 2">
    <name type="scientific">Caerostris darwini</name>
    <dbReference type="NCBI Taxonomy" id="1538125"/>
    <lineage>
        <taxon>Eukaryota</taxon>
        <taxon>Metazoa</taxon>
        <taxon>Ecdysozoa</taxon>
        <taxon>Arthropoda</taxon>
        <taxon>Chelicerata</taxon>
        <taxon>Arachnida</taxon>
        <taxon>Araneae</taxon>
        <taxon>Araneomorphae</taxon>
        <taxon>Entelegynae</taxon>
        <taxon>Araneoidea</taxon>
        <taxon>Araneidae</taxon>
        <taxon>Caerostris</taxon>
    </lineage>
</organism>
<sequence>MHRINDPPLSRAQGHLPNVQMRYARASAPPAPVPAPLSSFILPDFALYAGVRCWGKRTTFTIKKKIFTIRATPLDTCIPLPPGKGSRFDFLFLPDTEPLHIKNLKLLSPSNDEETVICRHKKKSSNSE</sequence>
<keyword evidence="2" id="KW-1185">Reference proteome</keyword>